<evidence type="ECO:0000313" key="3">
    <source>
        <dbReference type="EMBL" id="KMM67248.1"/>
    </source>
</evidence>
<reference evidence="4" key="2">
    <citation type="journal article" date="2009" name="Genome Res.">
        <title>Comparative genomic analyses of the human fungal pathogens Coccidioides and their relatives.</title>
        <authorList>
            <person name="Sharpton T.J."/>
            <person name="Stajich J.E."/>
            <person name="Rounsley S.D."/>
            <person name="Gardner M.J."/>
            <person name="Wortman J.R."/>
            <person name="Jordar V.S."/>
            <person name="Maiti R."/>
            <person name="Kodira C.D."/>
            <person name="Neafsey D.E."/>
            <person name="Zeng Q."/>
            <person name="Hung C.-Y."/>
            <person name="McMahan C."/>
            <person name="Muszewska A."/>
            <person name="Grynberg M."/>
            <person name="Mandel M.A."/>
            <person name="Kellner E.M."/>
            <person name="Barker B.M."/>
            <person name="Galgiani J.N."/>
            <person name="Orbach M.J."/>
            <person name="Kirkland T.N."/>
            <person name="Cole G.T."/>
            <person name="Henn M.R."/>
            <person name="Birren B.W."/>
            <person name="Taylor J.W."/>
        </authorList>
    </citation>
    <scope>NUCLEOTIDE SEQUENCE [LARGE SCALE GENOMIC DNA]</scope>
    <source>
        <strain evidence="4">RMSCC 3488</strain>
    </source>
</reference>
<name>A0A0J6FAI4_COCPO</name>
<dbReference type="EMBL" id="DS268110">
    <property type="protein sequence ID" value="KMM67248.1"/>
    <property type="molecule type" value="Genomic_DNA"/>
</dbReference>
<dbReference type="AlphaFoldDB" id="A0A0J6FAI4"/>
<evidence type="ECO:0000256" key="1">
    <source>
        <dbReference type="SAM" id="MobiDB-lite"/>
    </source>
</evidence>
<reference evidence="3 4" key="1">
    <citation type="submission" date="2007-06" db="EMBL/GenBank/DDBJ databases">
        <title>The Genome Sequence of Coccidioides posadasii RMSCC_3488.</title>
        <authorList>
            <consortium name="Coccidioides Genome Resources Consortium"/>
            <consortium name="The Broad Institute Genome Sequencing Platform"/>
            <person name="Henn M.R."/>
            <person name="Sykes S."/>
            <person name="Young S."/>
            <person name="Jaffe D."/>
            <person name="Berlin A."/>
            <person name="Alvarez P."/>
            <person name="Butler J."/>
            <person name="Gnerre S."/>
            <person name="Grabherr M."/>
            <person name="Mauceli E."/>
            <person name="Brockman W."/>
            <person name="Kodira C."/>
            <person name="Alvarado L."/>
            <person name="Zeng Q."/>
            <person name="Crawford M."/>
            <person name="Antoine C."/>
            <person name="Devon K."/>
            <person name="Galgiani J."/>
            <person name="Orsborn K."/>
            <person name="Lewis M.L."/>
            <person name="Nusbaum C."/>
            <person name="Galagan J."/>
            <person name="Birren B."/>
        </authorList>
    </citation>
    <scope>NUCLEOTIDE SEQUENCE [LARGE SCALE GENOMIC DNA]</scope>
    <source>
        <strain evidence="3 4">RMSCC 3488</strain>
    </source>
</reference>
<feature type="region of interest" description="Disordered" evidence="1">
    <location>
        <begin position="118"/>
        <end position="138"/>
    </location>
</feature>
<feature type="transmembrane region" description="Helical" evidence="2">
    <location>
        <begin position="15"/>
        <end position="34"/>
    </location>
</feature>
<proteinExistence type="predicted"/>
<dbReference type="Proteomes" id="UP000054567">
    <property type="component" value="Unassembled WGS sequence"/>
</dbReference>
<evidence type="ECO:0000313" key="4">
    <source>
        <dbReference type="Proteomes" id="UP000054567"/>
    </source>
</evidence>
<protein>
    <submittedName>
        <fullName evidence="3">Uncharacterized protein</fullName>
    </submittedName>
</protein>
<sequence length="138" mass="14835">MVVRLFLSFLKFSSSIPYSAIVASWGSAAVVVGLEKTASRRILVTGCVGVGVGVQPHLESVSHPNASAGGRDWDWLENDLKHGPSFMLAPIISVTSVSTTAAEGAGFRLQRKYCVSPPHRDQAPRLIGPRPTPTFRHL</sequence>
<keyword evidence="2" id="KW-0812">Transmembrane</keyword>
<dbReference type="VEuPathDB" id="FungiDB:CPAG_03583"/>
<evidence type="ECO:0000256" key="2">
    <source>
        <dbReference type="SAM" id="Phobius"/>
    </source>
</evidence>
<keyword evidence="2" id="KW-0472">Membrane</keyword>
<accession>A0A0J6FAI4</accession>
<keyword evidence="2" id="KW-1133">Transmembrane helix</keyword>
<organism evidence="3 4">
    <name type="scientific">Coccidioides posadasii RMSCC 3488</name>
    <dbReference type="NCBI Taxonomy" id="454284"/>
    <lineage>
        <taxon>Eukaryota</taxon>
        <taxon>Fungi</taxon>
        <taxon>Dikarya</taxon>
        <taxon>Ascomycota</taxon>
        <taxon>Pezizomycotina</taxon>
        <taxon>Eurotiomycetes</taxon>
        <taxon>Eurotiomycetidae</taxon>
        <taxon>Onygenales</taxon>
        <taxon>Onygenaceae</taxon>
        <taxon>Coccidioides</taxon>
    </lineage>
</organism>
<reference evidence="4" key="3">
    <citation type="journal article" date="2010" name="Genome Res.">
        <title>Population genomic sequencing of Coccidioides fungi reveals recent hybridization and transposon control.</title>
        <authorList>
            <person name="Neafsey D.E."/>
            <person name="Barker B.M."/>
            <person name="Sharpton T.J."/>
            <person name="Stajich J.E."/>
            <person name="Park D.J."/>
            <person name="Whiston E."/>
            <person name="Hung C.-Y."/>
            <person name="McMahan C."/>
            <person name="White J."/>
            <person name="Sykes S."/>
            <person name="Heiman D."/>
            <person name="Young S."/>
            <person name="Zeng Q."/>
            <person name="Abouelleil A."/>
            <person name="Aftuck L."/>
            <person name="Bessette D."/>
            <person name="Brown A."/>
            <person name="FitzGerald M."/>
            <person name="Lui A."/>
            <person name="Macdonald J.P."/>
            <person name="Priest M."/>
            <person name="Orbach M.J."/>
            <person name="Galgiani J.N."/>
            <person name="Kirkland T.N."/>
            <person name="Cole G.T."/>
            <person name="Birren B.W."/>
            <person name="Henn M.R."/>
            <person name="Taylor J.W."/>
            <person name="Rounsley S.D."/>
        </authorList>
    </citation>
    <scope>NUCLEOTIDE SEQUENCE [LARGE SCALE GENOMIC DNA]</scope>
    <source>
        <strain evidence="4">RMSCC 3488</strain>
    </source>
</reference>
<gene>
    <name evidence="3" type="ORF">CPAG_03583</name>
</gene>